<feature type="compositionally biased region" description="Polar residues" evidence="1">
    <location>
        <begin position="356"/>
        <end position="365"/>
    </location>
</feature>
<dbReference type="EMBL" id="QXQA01000009">
    <property type="protein sequence ID" value="RIX51843.1"/>
    <property type="molecule type" value="Genomic_DNA"/>
</dbReference>
<evidence type="ECO:0000313" key="2">
    <source>
        <dbReference type="EMBL" id="RIX51843.1"/>
    </source>
</evidence>
<sequence length="623" mass="64905">MNISQIMRGLLGEAVSGDVRAMELKIGQMVRGVVLQTLENNEALIQINGVQVRAKLELPLSAGQTALLQVQPESTGSLVVLKAVDPSVSGLLDDTFRDLAKMLGMPDQKWALDIIKDLRKEGFPFNRATAQSFQEAAAAMPKGADQEQWMNAAAATFKRGLPMTGTTVASMGQTMFGKPVHELLDTLQRQLSEFIGAANESLGKGEAAAVKQAGARVLALLEQGAAMMRGALASQDNETLGVSRGGNAPGQSASNEAMTMVRGSSQALAAADDHAANGHSGGRGAQPAGGGSNWLGGMMKWLGVDHEHQLAKAATAIAPAAAQSETLVSGQANQPDGGISAKPGQGAGPGQGVVTESANGDSETNMHANNAALRQRLDAVAGGGLPRSGEALQPGAGEARPVHLQAGSGAHLAADLPISGDDILNGTQNANASVETLKSALMSLTGANDTPAAIKETAQQLVQQITGQQLLLTPERNSSVFTHVTMFIPFQDAKGGSTASVHIQTRRGKRGELDAENCRLLFNLTMSSLGDTLVDVNIADKIVSLNIWNDHPAITELVEGSKSEIADRLQATGYQLLSLRTTPLPKRNEEGAAAEAPMKGKIPAPPDLSQFASTRYKGVDFRA</sequence>
<feature type="region of interest" description="Disordered" evidence="1">
    <location>
        <begin position="326"/>
        <end position="365"/>
    </location>
</feature>
<accession>A0A3A1UZQ7</accession>
<dbReference type="AlphaFoldDB" id="A0A3A1UZQ7"/>
<dbReference type="OrthoDB" id="2351076at2"/>
<proteinExistence type="predicted"/>
<evidence type="ECO:0008006" key="4">
    <source>
        <dbReference type="Google" id="ProtNLM"/>
    </source>
</evidence>
<protein>
    <recommendedName>
        <fullName evidence="4">Flagellar hook-length control protein FliK</fullName>
    </recommendedName>
</protein>
<feature type="compositionally biased region" description="Gly residues" evidence="1">
    <location>
        <begin position="279"/>
        <end position="291"/>
    </location>
</feature>
<gene>
    <name evidence="2" type="ORF">D3P08_15630</name>
</gene>
<name>A0A3A1UZQ7_9BACL</name>
<keyword evidence="3" id="KW-1185">Reference proteome</keyword>
<feature type="region of interest" description="Disordered" evidence="1">
    <location>
        <begin position="585"/>
        <end position="609"/>
    </location>
</feature>
<feature type="region of interest" description="Disordered" evidence="1">
    <location>
        <begin position="265"/>
        <end position="291"/>
    </location>
</feature>
<organism evidence="2 3">
    <name type="scientific">Paenibacillus nanensis</name>
    <dbReference type="NCBI Taxonomy" id="393251"/>
    <lineage>
        <taxon>Bacteria</taxon>
        <taxon>Bacillati</taxon>
        <taxon>Bacillota</taxon>
        <taxon>Bacilli</taxon>
        <taxon>Bacillales</taxon>
        <taxon>Paenibacillaceae</taxon>
        <taxon>Paenibacillus</taxon>
    </lineage>
</organism>
<dbReference type="Proteomes" id="UP000266482">
    <property type="component" value="Unassembled WGS sequence"/>
</dbReference>
<dbReference type="RefSeq" id="WP_119600626.1">
    <property type="nucleotide sequence ID" value="NZ_QXQA01000009.1"/>
</dbReference>
<reference evidence="2 3" key="1">
    <citation type="submission" date="2018-09" db="EMBL/GenBank/DDBJ databases">
        <title>Paenibacillus aracenensis nov. sp. isolated from a cave in southern Spain.</title>
        <authorList>
            <person name="Jurado V."/>
            <person name="Gutierrez-Patricio S."/>
            <person name="Gonzalez-Pimentel J.L."/>
            <person name="Miller A.Z."/>
            <person name="Laiz L."/>
            <person name="Saiz-Jimenez C."/>
        </authorList>
    </citation>
    <scope>NUCLEOTIDE SEQUENCE [LARGE SCALE GENOMIC DNA]</scope>
    <source>
        <strain evidence="2 3">DSM 22867</strain>
    </source>
</reference>
<comment type="caution">
    <text evidence="2">The sequence shown here is derived from an EMBL/GenBank/DDBJ whole genome shotgun (WGS) entry which is preliminary data.</text>
</comment>
<evidence type="ECO:0000256" key="1">
    <source>
        <dbReference type="SAM" id="MobiDB-lite"/>
    </source>
</evidence>
<evidence type="ECO:0000313" key="3">
    <source>
        <dbReference type="Proteomes" id="UP000266482"/>
    </source>
</evidence>